<comment type="similarity">
    <text evidence="4">Belongs to the peptidase S1 family. CLIP subfamily.</text>
</comment>
<keyword evidence="2" id="KW-1015">Disulfide bond</keyword>
<feature type="signal peptide" evidence="6">
    <location>
        <begin position="1"/>
        <end position="18"/>
    </location>
</feature>
<evidence type="ECO:0000256" key="5">
    <source>
        <dbReference type="RuleBase" id="RU363034"/>
    </source>
</evidence>
<dbReference type="FunFam" id="2.40.10.10:FF:000028">
    <property type="entry name" value="Serine protease easter"/>
    <property type="match status" value="1"/>
</dbReference>
<dbReference type="InterPro" id="IPR043504">
    <property type="entry name" value="Peptidase_S1_PA_chymotrypsin"/>
</dbReference>
<dbReference type="InterPro" id="IPR001314">
    <property type="entry name" value="Peptidase_S1A"/>
</dbReference>
<sequence>MYRHIGLMLLGIWIVADAEDADLVNNHPNWKYFDTKHCGITKYDEQNIRIVGGEKAKMGEFPWMVRLGHRYKTNDGLIFFNCAGTLINTRYVLTAAHCGTNNTMARIGEHDVVNVTDCEGSICAPPVQDRKIEKYFGFGYKKEIRKRDLMLVLLEEPVKFNEYVVPACLPRGDVLEADYLGKTVQIAGWGILNSTLGSIPVDLMSLKAPILKNKVCDKIYVHKLDESQFCAGYKTGRDSCAGDSGGPVTKRLKLGGRGQHYVLGIVSYGKKVCGDGPAVYTKVAYFIEDILDKIENY</sequence>
<name>A0A653CVB4_CALMS</name>
<evidence type="ECO:0000259" key="7">
    <source>
        <dbReference type="PROSITE" id="PS50240"/>
    </source>
</evidence>
<dbReference type="PROSITE" id="PS00134">
    <property type="entry name" value="TRYPSIN_HIS"/>
    <property type="match status" value="1"/>
</dbReference>
<dbReference type="InterPro" id="IPR001254">
    <property type="entry name" value="Trypsin_dom"/>
</dbReference>
<feature type="domain" description="Peptidase S1" evidence="7">
    <location>
        <begin position="50"/>
        <end position="297"/>
    </location>
</feature>
<evidence type="ECO:0000256" key="6">
    <source>
        <dbReference type="SAM" id="SignalP"/>
    </source>
</evidence>
<dbReference type="PANTHER" id="PTHR24252:SF18">
    <property type="entry name" value="OVOCHYMASE 1"/>
    <property type="match status" value="1"/>
</dbReference>
<dbReference type="PROSITE" id="PS50240">
    <property type="entry name" value="TRYPSIN_DOM"/>
    <property type="match status" value="1"/>
</dbReference>
<dbReference type="Gene3D" id="2.40.10.10">
    <property type="entry name" value="Trypsin-like serine proteases"/>
    <property type="match status" value="3"/>
</dbReference>
<dbReference type="SMART" id="SM00020">
    <property type="entry name" value="Tryp_SPc"/>
    <property type="match status" value="1"/>
</dbReference>
<dbReference type="PRINTS" id="PR00722">
    <property type="entry name" value="CHYMOTRYPSIN"/>
</dbReference>
<evidence type="ECO:0000256" key="4">
    <source>
        <dbReference type="ARBA" id="ARBA00024195"/>
    </source>
</evidence>
<keyword evidence="5" id="KW-0645">Protease</keyword>
<evidence type="ECO:0000256" key="1">
    <source>
        <dbReference type="ARBA" id="ARBA00022729"/>
    </source>
</evidence>
<proteinExistence type="inferred from homology"/>
<dbReference type="GO" id="GO:0006508">
    <property type="term" value="P:proteolysis"/>
    <property type="evidence" value="ECO:0007669"/>
    <property type="project" value="UniProtKB-KW"/>
</dbReference>
<evidence type="ECO:0000256" key="3">
    <source>
        <dbReference type="ARBA" id="ARBA00023180"/>
    </source>
</evidence>
<keyword evidence="5" id="KW-0378">Hydrolase</keyword>
<keyword evidence="3" id="KW-0325">Glycoprotein</keyword>
<gene>
    <name evidence="8" type="ORF">CALMAC_LOCUS12144</name>
</gene>
<dbReference type="PROSITE" id="PS00135">
    <property type="entry name" value="TRYPSIN_SER"/>
    <property type="match status" value="1"/>
</dbReference>
<reference evidence="8 9" key="1">
    <citation type="submission" date="2019-01" db="EMBL/GenBank/DDBJ databases">
        <authorList>
            <person name="Sayadi A."/>
        </authorList>
    </citation>
    <scope>NUCLEOTIDE SEQUENCE [LARGE SCALE GENOMIC DNA]</scope>
</reference>
<dbReference type="EMBL" id="CAACVG010009019">
    <property type="protein sequence ID" value="VEN51796.1"/>
    <property type="molecule type" value="Genomic_DNA"/>
</dbReference>
<organism evidence="8 9">
    <name type="scientific">Callosobruchus maculatus</name>
    <name type="common">Southern cowpea weevil</name>
    <name type="synonym">Pulse bruchid</name>
    <dbReference type="NCBI Taxonomy" id="64391"/>
    <lineage>
        <taxon>Eukaryota</taxon>
        <taxon>Metazoa</taxon>
        <taxon>Ecdysozoa</taxon>
        <taxon>Arthropoda</taxon>
        <taxon>Hexapoda</taxon>
        <taxon>Insecta</taxon>
        <taxon>Pterygota</taxon>
        <taxon>Neoptera</taxon>
        <taxon>Endopterygota</taxon>
        <taxon>Coleoptera</taxon>
        <taxon>Polyphaga</taxon>
        <taxon>Cucujiformia</taxon>
        <taxon>Chrysomeloidea</taxon>
        <taxon>Chrysomelidae</taxon>
        <taxon>Bruchinae</taxon>
        <taxon>Bruchini</taxon>
        <taxon>Callosobruchus</taxon>
    </lineage>
</organism>
<protein>
    <recommendedName>
        <fullName evidence="7">Peptidase S1 domain-containing protein</fullName>
    </recommendedName>
</protein>
<dbReference type="InterPro" id="IPR018114">
    <property type="entry name" value="TRYPSIN_HIS"/>
</dbReference>
<dbReference type="GO" id="GO:0004252">
    <property type="term" value="F:serine-type endopeptidase activity"/>
    <property type="evidence" value="ECO:0007669"/>
    <property type="project" value="InterPro"/>
</dbReference>
<dbReference type="CDD" id="cd00190">
    <property type="entry name" value="Tryp_SPc"/>
    <property type="match status" value="1"/>
</dbReference>
<keyword evidence="9" id="KW-1185">Reference proteome</keyword>
<dbReference type="AlphaFoldDB" id="A0A653CVB4"/>
<feature type="chain" id="PRO_5024909955" description="Peptidase S1 domain-containing protein" evidence="6">
    <location>
        <begin position="19"/>
        <end position="297"/>
    </location>
</feature>
<dbReference type="Pfam" id="PF00089">
    <property type="entry name" value="Trypsin"/>
    <property type="match status" value="1"/>
</dbReference>
<dbReference type="SUPFAM" id="SSF50494">
    <property type="entry name" value="Trypsin-like serine proteases"/>
    <property type="match status" value="1"/>
</dbReference>
<dbReference type="InterPro" id="IPR009003">
    <property type="entry name" value="Peptidase_S1_PA"/>
</dbReference>
<dbReference type="InterPro" id="IPR033116">
    <property type="entry name" value="TRYPSIN_SER"/>
</dbReference>
<evidence type="ECO:0000256" key="2">
    <source>
        <dbReference type="ARBA" id="ARBA00023157"/>
    </source>
</evidence>
<evidence type="ECO:0000313" key="9">
    <source>
        <dbReference type="Proteomes" id="UP000410492"/>
    </source>
</evidence>
<dbReference type="OrthoDB" id="547031at2759"/>
<dbReference type="PANTHER" id="PTHR24252">
    <property type="entry name" value="ACROSIN-RELATED"/>
    <property type="match status" value="1"/>
</dbReference>
<accession>A0A653CVB4</accession>
<evidence type="ECO:0000313" key="8">
    <source>
        <dbReference type="EMBL" id="VEN51796.1"/>
    </source>
</evidence>
<keyword evidence="5" id="KW-0720">Serine protease</keyword>
<keyword evidence="1 6" id="KW-0732">Signal</keyword>
<dbReference type="Proteomes" id="UP000410492">
    <property type="component" value="Unassembled WGS sequence"/>
</dbReference>